<sequence>MAKAMISGLLFVILCMAIPGVLGLLHSTNNSQTEMERKVDESESRDEKRMITTDESSHEDRIFLTEDEPARFSGASMPNQELVFTREEAIEAVLDQFSLTELLGLYSQVKNGVNAEDKEEILTMLEERFSDEEIEALKVFGFSELDKVLQ</sequence>
<dbReference type="RefSeq" id="WP_273841598.1">
    <property type="nucleotide sequence ID" value="NZ_JAQQWT010000004.1"/>
</dbReference>
<feature type="region of interest" description="Disordered" evidence="1">
    <location>
        <begin position="31"/>
        <end position="59"/>
    </location>
</feature>
<evidence type="ECO:0000313" key="2">
    <source>
        <dbReference type="EMBL" id="MFC0559441.1"/>
    </source>
</evidence>
<dbReference type="Proteomes" id="UP001589833">
    <property type="component" value="Unassembled WGS sequence"/>
</dbReference>
<evidence type="ECO:0000256" key="1">
    <source>
        <dbReference type="SAM" id="MobiDB-lite"/>
    </source>
</evidence>
<organism evidence="2 3">
    <name type="scientific">Halalkalibacter alkalisediminis</name>
    <dbReference type="NCBI Taxonomy" id="935616"/>
    <lineage>
        <taxon>Bacteria</taxon>
        <taxon>Bacillati</taxon>
        <taxon>Bacillota</taxon>
        <taxon>Bacilli</taxon>
        <taxon>Bacillales</taxon>
        <taxon>Bacillaceae</taxon>
        <taxon>Halalkalibacter</taxon>
    </lineage>
</organism>
<proteinExistence type="predicted"/>
<protein>
    <submittedName>
        <fullName evidence="2">Uncharacterized protein</fullName>
    </submittedName>
</protein>
<keyword evidence="3" id="KW-1185">Reference proteome</keyword>
<gene>
    <name evidence="2" type="ORF">ACFFH4_10310</name>
</gene>
<comment type="caution">
    <text evidence="2">The sequence shown here is derived from an EMBL/GenBank/DDBJ whole genome shotgun (WGS) entry which is preliminary data.</text>
</comment>
<reference evidence="2 3" key="1">
    <citation type="submission" date="2024-09" db="EMBL/GenBank/DDBJ databases">
        <authorList>
            <person name="Sun Q."/>
            <person name="Mori K."/>
        </authorList>
    </citation>
    <scope>NUCLEOTIDE SEQUENCE [LARGE SCALE GENOMIC DNA]</scope>
    <source>
        <strain evidence="2 3">NCAIM B.02301</strain>
    </source>
</reference>
<feature type="compositionally biased region" description="Basic and acidic residues" evidence="1">
    <location>
        <begin position="34"/>
        <end position="59"/>
    </location>
</feature>
<name>A0ABV6NF99_9BACI</name>
<evidence type="ECO:0000313" key="3">
    <source>
        <dbReference type="Proteomes" id="UP001589833"/>
    </source>
</evidence>
<accession>A0ABV6NF99</accession>
<dbReference type="EMBL" id="JBHLTR010000013">
    <property type="protein sequence ID" value="MFC0559441.1"/>
    <property type="molecule type" value="Genomic_DNA"/>
</dbReference>